<dbReference type="STRING" id="983966.A0A1E4RY30"/>
<reference evidence="2 3" key="1">
    <citation type="journal article" date="2016" name="Proc. Natl. Acad. Sci. U.S.A.">
        <title>Comparative genomics of biotechnologically important yeasts.</title>
        <authorList>
            <person name="Riley R."/>
            <person name="Haridas S."/>
            <person name="Wolfe K.H."/>
            <person name="Lopes M.R."/>
            <person name="Hittinger C.T."/>
            <person name="Goeker M."/>
            <person name="Salamov A.A."/>
            <person name="Wisecaver J.H."/>
            <person name="Long T.M."/>
            <person name="Calvey C.H."/>
            <person name="Aerts A.L."/>
            <person name="Barry K.W."/>
            <person name="Choi C."/>
            <person name="Clum A."/>
            <person name="Coughlan A.Y."/>
            <person name="Deshpande S."/>
            <person name="Douglass A.P."/>
            <person name="Hanson S.J."/>
            <person name="Klenk H.-P."/>
            <person name="LaButti K.M."/>
            <person name="Lapidus A."/>
            <person name="Lindquist E.A."/>
            <person name="Lipzen A.M."/>
            <person name="Meier-Kolthoff J.P."/>
            <person name="Ohm R.A."/>
            <person name="Otillar R.P."/>
            <person name="Pangilinan J.L."/>
            <person name="Peng Y."/>
            <person name="Rokas A."/>
            <person name="Rosa C.A."/>
            <person name="Scheuner C."/>
            <person name="Sibirny A.A."/>
            <person name="Slot J.C."/>
            <person name="Stielow J.B."/>
            <person name="Sun H."/>
            <person name="Kurtzman C.P."/>
            <person name="Blackwell M."/>
            <person name="Grigoriev I.V."/>
            <person name="Jeffries T.W."/>
        </authorList>
    </citation>
    <scope>NUCLEOTIDE SEQUENCE [LARGE SCALE GENOMIC DNA]</scope>
    <source>
        <strain evidence="3">ATCC 18201 / CBS 1600 / BCRC 20928 / JCM 3617 / NBRC 0987 / NRRL Y-1542</strain>
    </source>
</reference>
<organism evidence="2 3">
    <name type="scientific">Cyberlindnera jadinii (strain ATCC 18201 / CBS 1600 / BCRC 20928 / JCM 3617 / NBRC 0987 / NRRL Y-1542)</name>
    <name type="common">Torula yeast</name>
    <name type="synonym">Candida utilis</name>
    <dbReference type="NCBI Taxonomy" id="983966"/>
    <lineage>
        <taxon>Eukaryota</taxon>
        <taxon>Fungi</taxon>
        <taxon>Dikarya</taxon>
        <taxon>Ascomycota</taxon>
        <taxon>Saccharomycotina</taxon>
        <taxon>Saccharomycetes</taxon>
        <taxon>Phaffomycetales</taxon>
        <taxon>Phaffomycetaceae</taxon>
        <taxon>Cyberlindnera</taxon>
    </lineage>
</organism>
<dbReference type="GeneID" id="30989926"/>
<dbReference type="RefSeq" id="XP_020069218.1">
    <property type="nucleotide sequence ID" value="XM_020215530.1"/>
</dbReference>
<gene>
    <name evidence="2" type="ORF">CYBJADRAFT_168848</name>
</gene>
<accession>A0A1E4RY30</accession>
<protein>
    <recommendedName>
        <fullName evidence="1">F-box domain-containing protein</fullName>
    </recommendedName>
</protein>
<name>A0A1E4RY30_CYBJN</name>
<dbReference type="AlphaFoldDB" id="A0A1E4RY30"/>
<evidence type="ECO:0000313" key="3">
    <source>
        <dbReference type="Proteomes" id="UP000094389"/>
    </source>
</evidence>
<dbReference type="OMA" id="LWNGCEC"/>
<keyword evidence="3" id="KW-1185">Reference proteome</keyword>
<dbReference type="Proteomes" id="UP000094389">
    <property type="component" value="Unassembled WGS sequence"/>
</dbReference>
<feature type="domain" description="F-box" evidence="1">
    <location>
        <begin position="1"/>
        <end position="43"/>
    </location>
</feature>
<proteinExistence type="predicted"/>
<dbReference type="EMBL" id="KV453936">
    <property type="protein sequence ID" value="ODV72179.1"/>
    <property type="molecule type" value="Genomic_DNA"/>
</dbReference>
<dbReference type="PROSITE" id="PS50181">
    <property type="entry name" value="FBOX"/>
    <property type="match status" value="1"/>
</dbReference>
<dbReference type="InterPro" id="IPR001810">
    <property type="entry name" value="F-box_dom"/>
</dbReference>
<dbReference type="SUPFAM" id="SSF52047">
    <property type="entry name" value="RNI-like"/>
    <property type="match status" value="1"/>
</dbReference>
<sequence>MLSLPCDVVDRIISFLPQSDVIALACSQKKFLEPCMRKLYRKIYVRRNPNLHDDGWFVESLRTEVSGLSSMFKREDQNDYLIYLKCAVLVESLAKYGHYVREFTIYDAVFTEDGDAECLGSVIDALKKCCPNIEKLNVFDERVKAFNTPSMKNCITDDLGEIAGLQPLESLTLKLHKYSEALNLPPLDKLASLKELIVVDEEFASLRLFKRLSDAGMAKLNLNRLVFDHTHGVNDYNTALRELTSEFIDNCIELSSLKELEMTVGCQEEGCACLRTFLDDIAPKLTSLEKVSFQEYTFQKDHYLTEEWDVDVGRFLLNIPSKIRYLSVRHNPPLDGKLLNALEGNYLRRRKLYENIVPHLKDLEVFICPTFLQSCACYEILPSDLLWNGCECAFCSKFLPLYDKYLQDHAYFDTDDGDFKDMISPRLFGLFGWELCHRMQNQYDLNALSTPPTVTYWDFHGFQHISCFNDVKECDFNKILFEPLAICVSHFMLDSVKFLVKNCPKLNTVVLTGIYFTVDSGEVRCVYDSEDTFVY</sequence>
<evidence type="ECO:0000313" key="2">
    <source>
        <dbReference type="EMBL" id="ODV72179.1"/>
    </source>
</evidence>
<evidence type="ECO:0000259" key="1">
    <source>
        <dbReference type="PROSITE" id="PS50181"/>
    </source>
</evidence>
<dbReference type="OrthoDB" id="3976101at2759"/>